<dbReference type="PANTHER" id="PTHR44757:SF2">
    <property type="entry name" value="BIOFILM ARCHITECTURE MAINTENANCE PROTEIN MBAA"/>
    <property type="match status" value="1"/>
</dbReference>
<protein>
    <recommendedName>
        <fullName evidence="7">Diguanylate cyclase (GGDEF) domain-containing protein</fullName>
    </recommendedName>
</protein>
<dbReference type="Gene3D" id="3.40.50.2300">
    <property type="match status" value="1"/>
</dbReference>
<evidence type="ECO:0000256" key="1">
    <source>
        <dbReference type="PROSITE-ProRule" id="PRU00169"/>
    </source>
</evidence>
<evidence type="ECO:0000313" key="6">
    <source>
        <dbReference type="Proteomes" id="UP001500359"/>
    </source>
</evidence>
<dbReference type="PROSITE" id="PS50110">
    <property type="entry name" value="RESPONSE_REGULATORY"/>
    <property type="match status" value="1"/>
</dbReference>
<dbReference type="NCBIfam" id="TIGR00254">
    <property type="entry name" value="GGDEF"/>
    <property type="match status" value="1"/>
</dbReference>
<dbReference type="SMART" id="SM00267">
    <property type="entry name" value="GGDEF"/>
    <property type="match status" value="1"/>
</dbReference>
<evidence type="ECO:0000259" key="4">
    <source>
        <dbReference type="PROSITE" id="PS50887"/>
    </source>
</evidence>
<dbReference type="PANTHER" id="PTHR44757">
    <property type="entry name" value="DIGUANYLATE CYCLASE DGCP"/>
    <property type="match status" value="1"/>
</dbReference>
<evidence type="ECO:0008006" key="7">
    <source>
        <dbReference type="Google" id="ProtNLM"/>
    </source>
</evidence>
<dbReference type="RefSeq" id="WP_343857135.1">
    <property type="nucleotide sequence ID" value="NZ_BAAAFD010000002.1"/>
</dbReference>
<reference evidence="5 6" key="1">
    <citation type="journal article" date="2019" name="Int. J. Syst. Evol. Microbiol.">
        <title>The Global Catalogue of Microorganisms (GCM) 10K type strain sequencing project: providing services to taxonomists for standard genome sequencing and annotation.</title>
        <authorList>
            <consortium name="The Broad Institute Genomics Platform"/>
            <consortium name="The Broad Institute Genome Sequencing Center for Infectious Disease"/>
            <person name="Wu L."/>
            <person name="Ma J."/>
        </authorList>
    </citation>
    <scope>NUCLEOTIDE SEQUENCE [LARGE SCALE GENOMIC DNA]</scope>
    <source>
        <strain evidence="5 6">JCM 15896</strain>
    </source>
</reference>
<comment type="caution">
    <text evidence="5">The sequence shown here is derived from an EMBL/GenBank/DDBJ whole genome shotgun (WGS) entry which is preliminary data.</text>
</comment>
<dbReference type="SMART" id="SM00448">
    <property type="entry name" value="REC"/>
    <property type="match status" value="1"/>
</dbReference>
<keyword evidence="1" id="KW-0597">Phosphoprotein</keyword>
<dbReference type="Gene3D" id="3.30.70.270">
    <property type="match status" value="1"/>
</dbReference>
<dbReference type="Pfam" id="PF00072">
    <property type="entry name" value="Response_reg"/>
    <property type="match status" value="1"/>
</dbReference>
<feature type="modified residue" description="4-aspartylphosphate" evidence="1">
    <location>
        <position position="60"/>
    </location>
</feature>
<feature type="domain" description="GGDEF" evidence="4">
    <location>
        <begin position="179"/>
        <end position="312"/>
    </location>
</feature>
<evidence type="ECO:0000259" key="2">
    <source>
        <dbReference type="PROSITE" id="PS50110"/>
    </source>
</evidence>
<dbReference type="InterPro" id="IPR001789">
    <property type="entry name" value="Sig_transdc_resp-reg_receiver"/>
</dbReference>
<dbReference type="EMBL" id="BAAAFD010000002">
    <property type="protein sequence ID" value="GAA0854390.1"/>
    <property type="molecule type" value="Genomic_DNA"/>
</dbReference>
<dbReference type="InterPro" id="IPR052155">
    <property type="entry name" value="Biofilm_reg_signaling"/>
</dbReference>
<evidence type="ECO:0000313" key="5">
    <source>
        <dbReference type="EMBL" id="GAA0854390.1"/>
    </source>
</evidence>
<dbReference type="SUPFAM" id="SSF141868">
    <property type="entry name" value="EAL domain-like"/>
    <property type="match status" value="1"/>
</dbReference>
<gene>
    <name evidence="5" type="ORF">GCM10009114_09940</name>
</gene>
<dbReference type="Proteomes" id="UP001500359">
    <property type="component" value="Unassembled WGS sequence"/>
</dbReference>
<accession>A0ABN1LFH4</accession>
<feature type="domain" description="EAL" evidence="3">
    <location>
        <begin position="308"/>
        <end position="562"/>
    </location>
</feature>
<keyword evidence="6" id="KW-1185">Reference proteome</keyword>
<dbReference type="PROSITE" id="PS50883">
    <property type="entry name" value="EAL"/>
    <property type="match status" value="1"/>
</dbReference>
<dbReference type="SMART" id="SM00052">
    <property type="entry name" value="EAL"/>
    <property type="match status" value="1"/>
</dbReference>
<dbReference type="InterPro" id="IPR000160">
    <property type="entry name" value="GGDEF_dom"/>
</dbReference>
<dbReference type="SUPFAM" id="SSF55073">
    <property type="entry name" value="Nucleotide cyclase"/>
    <property type="match status" value="1"/>
</dbReference>
<dbReference type="CDD" id="cd01949">
    <property type="entry name" value="GGDEF"/>
    <property type="match status" value="1"/>
</dbReference>
<evidence type="ECO:0000259" key="3">
    <source>
        <dbReference type="PROSITE" id="PS50883"/>
    </source>
</evidence>
<dbReference type="Pfam" id="PF00990">
    <property type="entry name" value="GGDEF"/>
    <property type="match status" value="1"/>
</dbReference>
<dbReference type="SUPFAM" id="SSF52172">
    <property type="entry name" value="CheY-like"/>
    <property type="match status" value="1"/>
</dbReference>
<dbReference type="PROSITE" id="PS50887">
    <property type="entry name" value="GGDEF"/>
    <property type="match status" value="1"/>
</dbReference>
<sequence length="567" mass="63306">MNQLNENEDMVILVVDDLQANLYSMQQMLLPIGATIKTAISAEDGLKYMLNNTVHILILDYSMPQMNGAEMAELISLQFNEPPPILFVTAHGHNVPGLEKLCYQTGAIDFIEKPVKEEVLLAKLKVLLTLIRQKNELGRLARIDPLTQIKNRLSFNDELERHMSMASRQASSLHNTDASILAILAIDLDEFKQINDEHGHDAGDAVLVGFAQRLTETVRCSDSVARLGGDEFIALLSNISHPEEAEIVARKLMLACEEPIEYKGLKLPIKLSVGISLYPQHGATNRDMMKAADLALYQAKKNGRGNINILIDSNILNEAELEKFLDINCQPVFDNADNVIGGEILAQVDRLEGKQNIGDVIHQFRQSGHADKFERIVSDKLTQQIEATSDDVGCHGFMLFVNKCVQDLIRHAQVEKILETNRLLKMRGVTMVIDIDGWAQLSVDSHFFKPLKYLANEGVALCLQEVGGHTIPCDLIQKIDFAFIKVSRSVIDKMESDKVAHMIASTICQLAHSNGGKVIAVGVENSYQLSHLKSLSFDYFQGDLFDRPMPFEKFDARFIHVGQLTQH</sequence>
<dbReference type="InterPro" id="IPR001633">
    <property type="entry name" value="EAL_dom"/>
</dbReference>
<dbReference type="CDD" id="cd00156">
    <property type="entry name" value="REC"/>
    <property type="match status" value="1"/>
</dbReference>
<feature type="domain" description="Response regulatory" evidence="2">
    <location>
        <begin position="11"/>
        <end position="128"/>
    </location>
</feature>
<dbReference type="InterPro" id="IPR011006">
    <property type="entry name" value="CheY-like_superfamily"/>
</dbReference>
<dbReference type="InterPro" id="IPR043128">
    <property type="entry name" value="Rev_trsase/Diguanyl_cyclase"/>
</dbReference>
<dbReference type="InterPro" id="IPR029787">
    <property type="entry name" value="Nucleotide_cyclase"/>
</dbReference>
<dbReference type="Pfam" id="PF00563">
    <property type="entry name" value="EAL"/>
    <property type="match status" value="1"/>
</dbReference>
<dbReference type="Gene3D" id="3.20.20.450">
    <property type="entry name" value="EAL domain"/>
    <property type="match status" value="1"/>
</dbReference>
<organism evidence="5 6">
    <name type="scientific">Aliiglaciecola litoralis</name>
    <dbReference type="NCBI Taxonomy" id="582857"/>
    <lineage>
        <taxon>Bacteria</taxon>
        <taxon>Pseudomonadati</taxon>
        <taxon>Pseudomonadota</taxon>
        <taxon>Gammaproteobacteria</taxon>
        <taxon>Alteromonadales</taxon>
        <taxon>Alteromonadaceae</taxon>
        <taxon>Aliiglaciecola</taxon>
    </lineage>
</organism>
<name>A0ABN1LFH4_9ALTE</name>
<proteinExistence type="predicted"/>
<dbReference type="InterPro" id="IPR035919">
    <property type="entry name" value="EAL_sf"/>
</dbReference>